<dbReference type="InterPro" id="IPR041657">
    <property type="entry name" value="HTH_17"/>
</dbReference>
<reference evidence="2 3" key="3">
    <citation type="submission" date="2023-06" db="EMBL/GenBank/DDBJ databases">
        <authorList>
            <person name="Zeman M."/>
            <person name="Kubasova T."/>
            <person name="Jahodarova E."/>
            <person name="Nykrynova M."/>
            <person name="Rychlik I."/>
        </authorList>
    </citation>
    <scope>NUCLEOTIDE SEQUENCE [LARGE SCALE GENOMIC DNA]</scope>
    <source>
        <strain evidence="2 3">ET340</strain>
    </source>
</reference>
<accession>A0ABT7URQ1</accession>
<proteinExistence type="predicted"/>
<reference evidence="3" key="1">
    <citation type="submission" date="2023-06" db="EMBL/GenBank/DDBJ databases">
        <title>Identification and characterization of horizontal gene transfer across gut microbiota members of farm animals based on homology search.</title>
        <authorList>
            <person name="Zeman M."/>
            <person name="Kubasova T."/>
            <person name="Jahodarova E."/>
            <person name="Nykrynova M."/>
            <person name="Rychlik I."/>
        </authorList>
    </citation>
    <scope>NUCLEOTIDE SEQUENCE [LARGE SCALE GENOMIC DNA]</scope>
    <source>
        <strain evidence="3">ET340</strain>
    </source>
</reference>
<organism evidence="2 3">
    <name type="scientific">Allofournierella massiliensis</name>
    <dbReference type="NCBI Taxonomy" id="1650663"/>
    <lineage>
        <taxon>Bacteria</taxon>
        <taxon>Bacillati</taxon>
        <taxon>Bacillota</taxon>
        <taxon>Clostridia</taxon>
        <taxon>Eubacteriales</taxon>
        <taxon>Oscillospiraceae</taxon>
        <taxon>Allofournierella</taxon>
    </lineage>
</organism>
<name>A0ABT7URQ1_9FIRM</name>
<comment type="caution">
    <text evidence="2">The sequence shown here is derived from an EMBL/GenBank/DDBJ whole genome shotgun (WGS) entry which is preliminary data.</text>
</comment>
<reference evidence="2 3" key="2">
    <citation type="submission" date="2023-06" db="EMBL/GenBank/DDBJ databases">
        <title>Identification and characterization of horizontal gene transfer across gut microbiota members of farm animals based on homology search.</title>
        <authorList>
            <person name="Schwarzerova J."/>
            <person name="Nykrynova M."/>
            <person name="Jureckova K."/>
            <person name="Cejkova D."/>
            <person name="Rychlik I."/>
        </authorList>
    </citation>
    <scope>NUCLEOTIDE SEQUENCE [LARGE SCALE GENOMIC DNA]</scope>
    <source>
        <strain evidence="2 3">ET340</strain>
    </source>
</reference>
<evidence type="ECO:0000313" key="3">
    <source>
        <dbReference type="Proteomes" id="UP001529380"/>
    </source>
</evidence>
<dbReference type="RefSeq" id="WP_289600088.1">
    <property type="nucleotide sequence ID" value="NZ_JAUDCL010000016.1"/>
</dbReference>
<keyword evidence="3" id="KW-1185">Reference proteome</keyword>
<gene>
    <name evidence="2" type="ORF">QUW08_09730</name>
</gene>
<feature type="domain" description="Helix-turn-helix" evidence="1">
    <location>
        <begin position="225"/>
        <end position="273"/>
    </location>
</feature>
<dbReference type="NCBIfam" id="TIGR01764">
    <property type="entry name" value="excise"/>
    <property type="match status" value="1"/>
</dbReference>
<dbReference type="Proteomes" id="UP001529380">
    <property type="component" value="Unassembled WGS sequence"/>
</dbReference>
<dbReference type="EMBL" id="JAUDCL010000016">
    <property type="protein sequence ID" value="MDM8201564.1"/>
    <property type="molecule type" value="Genomic_DNA"/>
</dbReference>
<dbReference type="InterPro" id="IPR010093">
    <property type="entry name" value="SinI_DNA-bd"/>
</dbReference>
<protein>
    <submittedName>
        <fullName evidence="2">Helix-turn-helix domain-containing protein</fullName>
    </submittedName>
</protein>
<dbReference type="PANTHER" id="PTHR38431">
    <property type="entry name" value="BLL2305 PROTEIN"/>
    <property type="match status" value="1"/>
</dbReference>
<dbReference type="Pfam" id="PF12728">
    <property type="entry name" value="HTH_17"/>
    <property type="match status" value="2"/>
</dbReference>
<evidence type="ECO:0000259" key="1">
    <source>
        <dbReference type="Pfam" id="PF12728"/>
    </source>
</evidence>
<feature type="domain" description="Helix-turn-helix" evidence="1">
    <location>
        <begin position="69"/>
        <end position="117"/>
    </location>
</feature>
<dbReference type="PANTHER" id="PTHR38431:SF1">
    <property type="entry name" value="BLL2305 PROTEIN"/>
    <property type="match status" value="1"/>
</dbReference>
<evidence type="ECO:0000313" key="2">
    <source>
        <dbReference type="EMBL" id="MDM8201564.1"/>
    </source>
</evidence>
<sequence length="282" mass="33190">MSVVEMGQRLGLRKTTAYWLVHKGCFKTVLVQGIMRVDIESFEHWYANQTKHRKVDGTPPGEALRAYSYSVQEIAELLAVSDYVIYTLIQRHQLETFEVDTRMRVRKDVFEKWYRSQTKYRTEEDRKRDAELERSSMTMPQMARLLGITRDEVYLILGKKRNRDVFDIVVVGDKKRVTYESFENWYRNQNRYQKVTGKISGLQEELEKAEDSAGKSLLDSERTSFTPSEAAALIGVPQRDVYRMIEEGILDSFTIGKMIRIRRASLEWWLSSQGEVFRREEK</sequence>